<keyword evidence="2" id="KW-1185">Reference proteome</keyword>
<name>A0ABW3FTU0_9PSEU</name>
<proteinExistence type="predicted"/>
<gene>
    <name evidence="1" type="ORF">ACFQ16_11090</name>
</gene>
<evidence type="ECO:0000313" key="2">
    <source>
        <dbReference type="Proteomes" id="UP001597018"/>
    </source>
</evidence>
<dbReference type="EMBL" id="JBHTIW010000006">
    <property type="protein sequence ID" value="MFD0920285.1"/>
    <property type="molecule type" value="Genomic_DNA"/>
</dbReference>
<organism evidence="1 2">
    <name type="scientific">Saccharopolyspora rosea</name>
    <dbReference type="NCBI Taxonomy" id="524884"/>
    <lineage>
        <taxon>Bacteria</taxon>
        <taxon>Bacillati</taxon>
        <taxon>Actinomycetota</taxon>
        <taxon>Actinomycetes</taxon>
        <taxon>Pseudonocardiales</taxon>
        <taxon>Pseudonocardiaceae</taxon>
        <taxon>Saccharopolyspora</taxon>
    </lineage>
</organism>
<sequence>MYRARAFVFLTPKALGRRRYRRVCAEFGLEPLPSGYGALLCHDDEHREITVLTPDPGYLSAIVSSLCELHRLRQRDTDEPARIDEAKFPLSRAGWPTRQCRGM</sequence>
<dbReference type="Proteomes" id="UP001597018">
    <property type="component" value="Unassembled WGS sequence"/>
</dbReference>
<protein>
    <submittedName>
        <fullName evidence="1">Uncharacterized protein</fullName>
    </submittedName>
</protein>
<dbReference type="RefSeq" id="WP_263247842.1">
    <property type="nucleotide sequence ID" value="NZ_BAABLT010000017.1"/>
</dbReference>
<accession>A0ABW3FTU0</accession>
<evidence type="ECO:0000313" key="1">
    <source>
        <dbReference type="EMBL" id="MFD0920285.1"/>
    </source>
</evidence>
<reference evidence="2" key="1">
    <citation type="journal article" date="2019" name="Int. J. Syst. Evol. Microbiol.">
        <title>The Global Catalogue of Microorganisms (GCM) 10K type strain sequencing project: providing services to taxonomists for standard genome sequencing and annotation.</title>
        <authorList>
            <consortium name="The Broad Institute Genomics Platform"/>
            <consortium name="The Broad Institute Genome Sequencing Center for Infectious Disease"/>
            <person name="Wu L."/>
            <person name="Ma J."/>
        </authorList>
    </citation>
    <scope>NUCLEOTIDE SEQUENCE [LARGE SCALE GENOMIC DNA]</scope>
    <source>
        <strain evidence="2">CCUG 56401</strain>
    </source>
</reference>
<comment type="caution">
    <text evidence="1">The sequence shown here is derived from an EMBL/GenBank/DDBJ whole genome shotgun (WGS) entry which is preliminary data.</text>
</comment>